<dbReference type="InterPro" id="IPR044992">
    <property type="entry name" value="ChyE-like"/>
</dbReference>
<organism evidence="2 3">
    <name type="scientific">Cenarchaeum symbiosum (strain A)</name>
    <dbReference type="NCBI Taxonomy" id="414004"/>
    <lineage>
        <taxon>Archaea</taxon>
        <taxon>Nitrososphaerota</taxon>
        <taxon>Candidatus Cenarchaeales</taxon>
        <taxon>Candidatus Cenarchaeaceae</taxon>
        <taxon>Candidatus Cenarchaeum</taxon>
    </lineage>
</organism>
<dbReference type="Gene3D" id="3.40.50.880">
    <property type="match status" value="1"/>
</dbReference>
<dbReference type="PANTHER" id="PTHR42695">
    <property type="entry name" value="GLUTAMINE AMIDOTRANSFERASE YLR126C-RELATED"/>
    <property type="match status" value="1"/>
</dbReference>
<dbReference type="InterPro" id="IPR017926">
    <property type="entry name" value="GATASE"/>
</dbReference>
<keyword evidence="2" id="KW-0315">Glutamine amidotransferase</keyword>
<protein>
    <submittedName>
        <fullName evidence="2">GMP synthase, glutamine amidotransferase domain</fullName>
        <ecNumber evidence="2">6.3.5.2</ecNumber>
    </submittedName>
</protein>
<accession>A0RYX1</accession>
<dbReference type="EC" id="6.3.5.2" evidence="2"/>
<dbReference type="EMBL" id="DP000238">
    <property type="protein sequence ID" value="ABK78538.1"/>
    <property type="molecule type" value="Genomic_DNA"/>
</dbReference>
<dbReference type="PROSITE" id="PS51273">
    <property type="entry name" value="GATASE_TYPE_1"/>
    <property type="match status" value="1"/>
</dbReference>
<dbReference type="InterPro" id="IPR029062">
    <property type="entry name" value="Class_I_gatase-like"/>
</dbReference>
<sequence>MLLLLDNGSIFTRQIADLLHAAGAIFRRVSPAELGPDDAARFDSYILSGRRRNDAAVNAFNSRIIRHALSRGKPLLGICYGAEIMALTLGGTIRRTGARRGYGSVRVHGDNPLCGGEVTVFESHSFEIARLAGPVVGLASSSACEHEMIHARGSKMYGTQFHPEMSDDGRGMIRRFLSV</sequence>
<dbReference type="EnsemblBacteria" id="ABK78538">
    <property type="protein sequence ID" value="ABK78538"/>
    <property type="gene ID" value="CENSYa_1929"/>
</dbReference>
<dbReference type="Proteomes" id="UP000000758">
    <property type="component" value="Chromosome"/>
</dbReference>
<evidence type="ECO:0000259" key="1">
    <source>
        <dbReference type="Pfam" id="PF00117"/>
    </source>
</evidence>
<dbReference type="HOGENOM" id="CLU_014340_1_4_2"/>
<name>A0RYX1_CENSY</name>
<gene>
    <name evidence="2" type="ordered locus">CENSYa_1929</name>
</gene>
<reference evidence="2 3" key="1">
    <citation type="journal article" date="2006" name="Proc. Natl. Acad. Sci. U.S.A.">
        <title>Genomic analysis of the uncultivated marine crenarchaeote Cenarchaeum symbiosum.</title>
        <authorList>
            <person name="Hallam S.J."/>
            <person name="Konstantinidis K.T."/>
            <person name="Putnam N."/>
            <person name="Schleper C."/>
            <person name="Watanabe Y."/>
            <person name="Sugahara J."/>
            <person name="Preston C."/>
            <person name="de la Torre J."/>
            <person name="Richardson P.M."/>
            <person name="DeLong E.F."/>
        </authorList>
    </citation>
    <scope>NUCLEOTIDE SEQUENCE [LARGE SCALE GENOMIC DNA]</scope>
    <source>
        <strain evidence="3">A</strain>
    </source>
</reference>
<proteinExistence type="predicted"/>
<keyword evidence="3" id="KW-1185">Reference proteome</keyword>
<feature type="domain" description="Glutamine amidotransferase" evidence="1">
    <location>
        <begin position="3"/>
        <end position="167"/>
    </location>
</feature>
<dbReference type="PANTHER" id="PTHR42695:SF5">
    <property type="entry name" value="GLUTAMINE AMIDOTRANSFERASE YLR126C-RELATED"/>
    <property type="match status" value="1"/>
</dbReference>
<dbReference type="KEGG" id="csy:CENSYa_1929"/>
<dbReference type="STRING" id="414004.CENSYa_1929"/>
<dbReference type="PRINTS" id="PR00097">
    <property type="entry name" value="ANTSNTHASEII"/>
</dbReference>
<dbReference type="SUPFAM" id="SSF52317">
    <property type="entry name" value="Class I glutamine amidotransferase-like"/>
    <property type="match status" value="1"/>
</dbReference>
<dbReference type="GO" id="GO:0003922">
    <property type="term" value="F:GMP synthase (glutamine-hydrolyzing) activity"/>
    <property type="evidence" value="ECO:0007669"/>
    <property type="project" value="UniProtKB-EC"/>
</dbReference>
<dbReference type="AlphaFoldDB" id="A0RYX1"/>
<evidence type="ECO:0000313" key="3">
    <source>
        <dbReference type="Proteomes" id="UP000000758"/>
    </source>
</evidence>
<evidence type="ECO:0000313" key="2">
    <source>
        <dbReference type="EMBL" id="ABK78538.1"/>
    </source>
</evidence>
<dbReference type="GO" id="GO:0005829">
    <property type="term" value="C:cytosol"/>
    <property type="evidence" value="ECO:0007669"/>
    <property type="project" value="TreeGrafter"/>
</dbReference>
<keyword evidence="2" id="KW-0436">Ligase</keyword>
<dbReference type="Pfam" id="PF00117">
    <property type="entry name" value="GATase"/>
    <property type="match status" value="1"/>
</dbReference>